<keyword evidence="1" id="KW-1133">Transmembrane helix</keyword>
<keyword evidence="3" id="KW-1185">Reference proteome</keyword>
<feature type="transmembrane region" description="Helical" evidence="1">
    <location>
        <begin position="133"/>
        <end position="154"/>
    </location>
</feature>
<keyword evidence="2" id="KW-0418">Kinase</keyword>
<evidence type="ECO:0000313" key="2">
    <source>
        <dbReference type="EMBL" id="MBB6455400.1"/>
    </source>
</evidence>
<accession>A0A841QAF8</accession>
<dbReference type="Proteomes" id="UP000581688">
    <property type="component" value="Unassembled WGS sequence"/>
</dbReference>
<evidence type="ECO:0000313" key="3">
    <source>
        <dbReference type="Proteomes" id="UP000581688"/>
    </source>
</evidence>
<feature type="transmembrane region" description="Helical" evidence="1">
    <location>
        <begin position="201"/>
        <end position="220"/>
    </location>
</feature>
<keyword evidence="2" id="KW-0808">Transferase</keyword>
<dbReference type="GO" id="GO:0016301">
    <property type="term" value="F:kinase activity"/>
    <property type="evidence" value="ECO:0007669"/>
    <property type="project" value="UniProtKB-KW"/>
</dbReference>
<gene>
    <name evidence="2" type="ORF">HNQ94_003900</name>
</gene>
<comment type="caution">
    <text evidence="2">The sequence shown here is derived from an EMBL/GenBank/DDBJ whole genome shotgun (WGS) entry which is preliminary data.</text>
</comment>
<name>A0A841QAF8_9BACI</name>
<organism evidence="2 3">
    <name type="scientific">Salirhabdus euzebyi</name>
    <dbReference type="NCBI Taxonomy" id="394506"/>
    <lineage>
        <taxon>Bacteria</taxon>
        <taxon>Bacillati</taxon>
        <taxon>Bacillota</taxon>
        <taxon>Bacilli</taxon>
        <taxon>Bacillales</taxon>
        <taxon>Bacillaceae</taxon>
        <taxon>Salirhabdus</taxon>
    </lineage>
</organism>
<feature type="transmembrane region" description="Helical" evidence="1">
    <location>
        <begin position="82"/>
        <end position="108"/>
    </location>
</feature>
<feature type="transmembrane region" description="Helical" evidence="1">
    <location>
        <begin position="20"/>
        <end position="42"/>
    </location>
</feature>
<protein>
    <submittedName>
        <fullName evidence="2">Sensor histidine kinase YesM</fullName>
    </submittedName>
</protein>
<keyword evidence="1" id="KW-0812">Transmembrane</keyword>
<feature type="transmembrane region" description="Helical" evidence="1">
    <location>
        <begin position="161"/>
        <end position="181"/>
    </location>
</feature>
<keyword evidence="1" id="KW-0472">Membrane</keyword>
<evidence type="ECO:0000256" key="1">
    <source>
        <dbReference type="SAM" id="Phobius"/>
    </source>
</evidence>
<proteinExistence type="predicted"/>
<dbReference type="EMBL" id="JACHGH010000021">
    <property type="protein sequence ID" value="MBB6455400.1"/>
    <property type="molecule type" value="Genomic_DNA"/>
</dbReference>
<feature type="transmembrane region" description="Helical" evidence="1">
    <location>
        <begin position="54"/>
        <end position="73"/>
    </location>
</feature>
<sequence>MNQLKGTLTIIWLESKRNFLIFFMVLLSIIVVSVIFSIVGIFQNAFINTNAPVMVYAAILGAQLYRLTFNYGISFGVTRKNFYYGAVTGILGIAVTLALLHNTIYFLVDKLLETFHVELRLLNFYSYLIEESIVSYLWLDFTILLFFLAVGLLFSVIWFRYGLVALYISIGAFLMTLLVPFTLELWQQFIKLLMTSENLYHFGWLAIISVGLFLLGFPMVRSMNQYAKDKGAA</sequence>
<dbReference type="RefSeq" id="WP_174497976.1">
    <property type="nucleotide sequence ID" value="NZ_CADDWK010000025.1"/>
</dbReference>
<reference evidence="2 3" key="1">
    <citation type="submission" date="2020-08" db="EMBL/GenBank/DDBJ databases">
        <title>Genomic Encyclopedia of Type Strains, Phase IV (KMG-IV): sequencing the most valuable type-strain genomes for metagenomic binning, comparative biology and taxonomic classification.</title>
        <authorList>
            <person name="Goeker M."/>
        </authorList>
    </citation>
    <scope>NUCLEOTIDE SEQUENCE [LARGE SCALE GENOMIC DNA]</scope>
    <source>
        <strain evidence="2 3">DSM 19612</strain>
    </source>
</reference>
<dbReference type="AlphaFoldDB" id="A0A841QAF8"/>